<organism evidence="1 2">
    <name type="scientific">Nitratireductor aestuarii</name>
    <dbReference type="NCBI Taxonomy" id="1735103"/>
    <lineage>
        <taxon>Bacteria</taxon>
        <taxon>Pseudomonadati</taxon>
        <taxon>Pseudomonadota</taxon>
        <taxon>Alphaproteobacteria</taxon>
        <taxon>Hyphomicrobiales</taxon>
        <taxon>Phyllobacteriaceae</taxon>
        <taxon>Nitratireductor</taxon>
    </lineage>
</organism>
<dbReference type="InterPro" id="IPR027417">
    <property type="entry name" value="P-loop_NTPase"/>
</dbReference>
<evidence type="ECO:0000313" key="1">
    <source>
        <dbReference type="EMBL" id="GGA53110.1"/>
    </source>
</evidence>
<comment type="caution">
    <text evidence="1">The sequence shown here is derived from an EMBL/GenBank/DDBJ whole genome shotgun (WGS) entry which is preliminary data.</text>
</comment>
<dbReference type="Proteomes" id="UP000636264">
    <property type="component" value="Unassembled WGS sequence"/>
</dbReference>
<proteinExistence type="predicted"/>
<accession>A0A916REF8</accession>
<reference evidence="1" key="1">
    <citation type="journal article" date="2014" name="Int. J. Syst. Evol. Microbiol.">
        <title>Complete genome sequence of Corynebacterium casei LMG S-19264T (=DSM 44701T), isolated from a smear-ripened cheese.</title>
        <authorList>
            <consortium name="US DOE Joint Genome Institute (JGI-PGF)"/>
            <person name="Walter F."/>
            <person name="Albersmeier A."/>
            <person name="Kalinowski J."/>
            <person name="Ruckert C."/>
        </authorList>
    </citation>
    <scope>NUCLEOTIDE SEQUENCE</scope>
    <source>
        <strain evidence="1">CGMCC 1.15320</strain>
    </source>
</reference>
<dbReference type="RefSeq" id="WP_188719169.1">
    <property type="nucleotide sequence ID" value="NZ_BMIF01000001.1"/>
</dbReference>
<dbReference type="PANTHER" id="PTHR37816">
    <property type="entry name" value="YALI0E33011P"/>
    <property type="match status" value="1"/>
</dbReference>
<reference evidence="1" key="2">
    <citation type="submission" date="2020-09" db="EMBL/GenBank/DDBJ databases">
        <authorList>
            <person name="Sun Q."/>
            <person name="Zhou Y."/>
        </authorList>
    </citation>
    <scope>NUCLEOTIDE SEQUENCE</scope>
    <source>
        <strain evidence="1">CGMCC 1.15320</strain>
    </source>
</reference>
<dbReference type="AlphaFoldDB" id="A0A916REF8"/>
<dbReference type="InterPro" id="IPR052922">
    <property type="entry name" value="Cytidylate_Kinase-2"/>
</dbReference>
<dbReference type="Gene3D" id="3.40.50.300">
    <property type="entry name" value="P-loop containing nucleotide triphosphate hydrolases"/>
    <property type="match status" value="1"/>
</dbReference>
<dbReference type="EMBL" id="BMIF01000001">
    <property type="protein sequence ID" value="GGA53110.1"/>
    <property type="molecule type" value="Genomic_DNA"/>
</dbReference>
<keyword evidence="2" id="KW-1185">Reference proteome</keyword>
<protein>
    <submittedName>
        <fullName evidence="1">ATPase AAA</fullName>
    </submittedName>
</protein>
<name>A0A916REF8_9HYPH</name>
<evidence type="ECO:0000313" key="2">
    <source>
        <dbReference type="Proteomes" id="UP000636264"/>
    </source>
</evidence>
<dbReference type="PANTHER" id="PTHR37816:SF3">
    <property type="entry name" value="MODULATES DNA TOPOLOGY"/>
    <property type="match status" value="1"/>
</dbReference>
<gene>
    <name evidence="1" type="ORF">GCM10011385_03120</name>
</gene>
<dbReference type="SUPFAM" id="SSF52540">
    <property type="entry name" value="P-loop containing nucleoside triphosphate hydrolases"/>
    <property type="match status" value="1"/>
</dbReference>
<sequence>MEPIRFVGLAEAAELARQADRMIVIGCSGSGKSTLAQKAAALLDLPYISIDRDVLWLPGWILRDRPEQKRLTEELIAWDRWIMDGTGSSTLHLRLPRTELIIWPDLPRFACVAGILRRWVANLGRTRPEMTPGCPEKIDLEFLRYVWTWNREVRPRVLADIQNHASGKPVVMLKSYREMDEFSRLVGALSQK</sequence>